<name>A0ABV5QR89_9ACTN</name>
<dbReference type="RefSeq" id="WP_345485458.1">
    <property type="nucleotide sequence ID" value="NZ_BAAAWU010000001.1"/>
</dbReference>
<accession>A0ABV5QR89</accession>
<gene>
    <name evidence="2" type="ORF">ACFFTP_17545</name>
</gene>
<dbReference type="Proteomes" id="UP001589716">
    <property type="component" value="Unassembled WGS sequence"/>
</dbReference>
<sequence>MFEYELHRAHHAELVREAAAQRLAREAVRAAKARRAIRRTNRRQDPEGRVSADPDRFARAA</sequence>
<evidence type="ECO:0000256" key="1">
    <source>
        <dbReference type="SAM" id="MobiDB-lite"/>
    </source>
</evidence>
<reference evidence="2 3" key="1">
    <citation type="submission" date="2024-09" db="EMBL/GenBank/DDBJ databases">
        <authorList>
            <person name="Sun Q."/>
            <person name="Mori K."/>
        </authorList>
    </citation>
    <scope>NUCLEOTIDE SEQUENCE [LARGE SCALE GENOMIC DNA]</scope>
    <source>
        <strain evidence="2 3">JCM 4414</strain>
    </source>
</reference>
<protein>
    <submittedName>
        <fullName evidence="2">Uncharacterized protein</fullName>
    </submittedName>
</protein>
<organism evidence="2 3">
    <name type="scientific">Streptomyces roseoviridis</name>
    <dbReference type="NCBI Taxonomy" id="67361"/>
    <lineage>
        <taxon>Bacteria</taxon>
        <taxon>Bacillati</taxon>
        <taxon>Actinomycetota</taxon>
        <taxon>Actinomycetes</taxon>
        <taxon>Kitasatosporales</taxon>
        <taxon>Streptomycetaceae</taxon>
        <taxon>Streptomyces</taxon>
    </lineage>
</organism>
<comment type="caution">
    <text evidence="2">The sequence shown here is derived from an EMBL/GenBank/DDBJ whole genome shotgun (WGS) entry which is preliminary data.</text>
</comment>
<evidence type="ECO:0000313" key="3">
    <source>
        <dbReference type="Proteomes" id="UP001589716"/>
    </source>
</evidence>
<evidence type="ECO:0000313" key="2">
    <source>
        <dbReference type="EMBL" id="MFB9555986.1"/>
    </source>
</evidence>
<proteinExistence type="predicted"/>
<dbReference type="EMBL" id="JBHMCT010000009">
    <property type="protein sequence ID" value="MFB9555986.1"/>
    <property type="molecule type" value="Genomic_DNA"/>
</dbReference>
<feature type="region of interest" description="Disordered" evidence="1">
    <location>
        <begin position="34"/>
        <end position="61"/>
    </location>
</feature>
<feature type="compositionally biased region" description="Basic and acidic residues" evidence="1">
    <location>
        <begin position="42"/>
        <end position="61"/>
    </location>
</feature>
<keyword evidence="3" id="KW-1185">Reference proteome</keyword>